<dbReference type="InterPro" id="IPR028043">
    <property type="entry name" value="PAAT-like"/>
</dbReference>
<accession>A0A8T0I1K1</accession>
<gene>
    <name evidence="2" type="ORF">KC19_5G147100</name>
</gene>
<proteinExistence type="predicted"/>
<dbReference type="PANTHER" id="PTHR37261:SF1">
    <property type="entry name" value="40S RIBOSOMAL PROTEIN S27"/>
    <property type="match status" value="1"/>
</dbReference>
<dbReference type="AlphaFoldDB" id="A0A8T0I1K1"/>
<comment type="caution">
    <text evidence="2">The sequence shown here is derived from an EMBL/GenBank/DDBJ whole genome shotgun (WGS) entry which is preliminary data.</text>
</comment>
<reference evidence="2" key="1">
    <citation type="submission" date="2020-06" db="EMBL/GenBank/DDBJ databases">
        <title>WGS assembly of Ceratodon purpureus strain R40.</title>
        <authorList>
            <person name="Carey S.B."/>
            <person name="Jenkins J."/>
            <person name="Shu S."/>
            <person name="Lovell J.T."/>
            <person name="Sreedasyam A."/>
            <person name="Maumus F."/>
            <person name="Tiley G.P."/>
            <person name="Fernandez-Pozo N."/>
            <person name="Barry K."/>
            <person name="Chen C."/>
            <person name="Wang M."/>
            <person name="Lipzen A."/>
            <person name="Daum C."/>
            <person name="Saski C.A."/>
            <person name="Payton A.C."/>
            <person name="Mcbreen J.C."/>
            <person name="Conrad R.E."/>
            <person name="Kollar L.M."/>
            <person name="Olsson S."/>
            <person name="Huttunen S."/>
            <person name="Landis J.B."/>
            <person name="Wickett N.J."/>
            <person name="Johnson M.G."/>
            <person name="Rensing S.A."/>
            <person name="Grimwood J."/>
            <person name="Schmutz J."/>
            <person name="Mcdaniel S.F."/>
        </authorList>
    </citation>
    <scope>NUCLEOTIDE SEQUENCE</scope>
    <source>
        <strain evidence="2">R40</strain>
    </source>
</reference>
<sequence>MASQGWEICSTWEVDDGGGASLSDHVTVRDVQSSDGAGGLEDACIRLVPGPEKQSCEVTVRFKQQQHAIHCIDVLSTARTCEVYRQNEGDTDAEYLCTARGQLETVKETLVSGVSVKSLYRAEMDLEDPDLCTSVTIRLLSLQDKSHVIIGHILVLVSPGPYLAGGSQSAPAPVHAAVGGGASAASLGAMMPLMLQMAQGFSMPDLKNKMSFISNASAESVSGRVLSQQGGGTAHEELAIRALAVKPGPSPVQSHTPAPHPSPPGKSEALLEDVCQRLERLESVCARIETSLSKTLESFDKRLRILENGTDKPSEN</sequence>
<dbReference type="Pfam" id="PF14958">
    <property type="entry name" value="PAAT-like"/>
    <property type="match status" value="1"/>
</dbReference>
<dbReference type="EMBL" id="CM026425">
    <property type="protein sequence ID" value="KAG0577312.1"/>
    <property type="molecule type" value="Genomic_DNA"/>
</dbReference>
<dbReference type="PANTHER" id="PTHR37261">
    <property type="entry name" value="40S RIBOSOMAL PROTEIN S27"/>
    <property type="match status" value="1"/>
</dbReference>
<evidence type="ECO:0000256" key="1">
    <source>
        <dbReference type="SAM" id="MobiDB-lite"/>
    </source>
</evidence>
<keyword evidence="3" id="KW-1185">Reference proteome</keyword>
<name>A0A8T0I1K1_CERPU</name>
<evidence type="ECO:0000313" key="3">
    <source>
        <dbReference type="Proteomes" id="UP000822688"/>
    </source>
</evidence>
<dbReference type="Proteomes" id="UP000822688">
    <property type="component" value="Chromosome 5"/>
</dbReference>
<evidence type="ECO:0000313" key="2">
    <source>
        <dbReference type="EMBL" id="KAG0577312.1"/>
    </source>
</evidence>
<protein>
    <submittedName>
        <fullName evidence="2">Uncharacterized protein</fullName>
    </submittedName>
</protein>
<organism evidence="2 3">
    <name type="scientific">Ceratodon purpureus</name>
    <name type="common">Fire moss</name>
    <name type="synonym">Dicranum purpureum</name>
    <dbReference type="NCBI Taxonomy" id="3225"/>
    <lineage>
        <taxon>Eukaryota</taxon>
        <taxon>Viridiplantae</taxon>
        <taxon>Streptophyta</taxon>
        <taxon>Embryophyta</taxon>
        <taxon>Bryophyta</taxon>
        <taxon>Bryophytina</taxon>
        <taxon>Bryopsida</taxon>
        <taxon>Dicranidae</taxon>
        <taxon>Pseudoditrichales</taxon>
        <taxon>Ditrichaceae</taxon>
        <taxon>Ceratodon</taxon>
    </lineage>
</organism>
<feature type="region of interest" description="Disordered" evidence="1">
    <location>
        <begin position="247"/>
        <end position="268"/>
    </location>
</feature>